<keyword evidence="1" id="KW-1133">Transmembrane helix</keyword>
<dbReference type="Pfam" id="PF16035">
    <property type="entry name" value="Chalcone_2"/>
    <property type="match status" value="1"/>
</dbReference>
<keyword evidence="1" id="KW-0472">Membrane</keyword>
<dbReference type="Gene3D" id="3.50.70.10">
    <property type="match status" value="1"/>
</dbReference>
<feature type="transmembrane region" description="Helical" evidence="1">
    <location>
        <begin position="72"/>
        <end position="91"/>
    </location>
</feature>
<reference evidence="3 4" key="1">
    <citation type="journal article" date="2016" name="Genome Biol. Evol.">
        <title>Divergent and convergent evolution of fungal pathogenicity.</title>
        <authorList>
            <person name="Shang Y."/>
            <person name="Xiao G."/>
            <person name="Zheng P."/>
            <person name="Cen K."/>
            <person name="Zhan S."/>
            <person name="Wang C."/>
        </authorList>
    </citation>
    <scope>NUCLEOTIDE SEQUENCE [LARGE SCALE GENOMIC DNA]</scope>
    <source>
        <strain evidence="3 4">RCEF 264</strain>
    </source>
</reference>
<dbReference type="OrthoDB" id="18193at2759"/>
<evidence type="ECO:0000256" key="1">
    <source>
        <dbReference type="SAM" id="Phobius"/>
    </source>
</evidence>
<sequence>MLQRTAVRAASCRRAMPPARPSAAANACAPRFVAPSVRRTFLRARDSRRAAHDTLDVEKLTRTRRDYERTRLVFLATGSVAGLIAMGYTGWQLKKLLEKNPTKLDAAGSDSAANDALSSSSSAAGRKVVVHGKDGHDLVPTGNSTVPAFPRTVELPRLVAEGDLPAAAAAAPAANDRVQTTPLQANGDPYATIDPAAHTATADEYTLVGLGTRTVSFLGIQVYVVGFYVATADIAVLQARLIKRVNPIATALVSGEKDDLRTALLDPVQGEALWSGLLRDGVPARSLFRIVPVRDTDFHHLRDGFVRAIQARAPAILQDGPDDSPASADKAAAASNDFGEAVRQFRQVFNRGRVPKQKELLLVRDADGGLRIVYDDGRSAGRQLLGAVRDERLSRALWLNYLGGRTVASEPARQSIVDGVIEFVERPVGTVATQVV</sequence>
<dbReference type="InterPro" id="IPR016087">
    <property type="entry name" value="Chalcone_isomerase"/>
</dbReference>
<dbReference type="InterPro" id="IPR036298">
    <property type="entry name" value="Chalcone_isomerase_sf"/>
</dbReference>
<gene>
    <name evidence="3" type="ORF">SPI_07557</name>
</gene>
<organism evidence="3 4">
    <name type="scientific">Niveomyces insectorum RCEF 264</name>
    <dbReference type="NCBI Taxonomy" id="1081102"/>
    <lineage>
        <taxon>Eukaryota</taxon>
        <taxon>Fungi</taxon>
        <taxon>Dikarya</taxon>
        <taxon>Ascomycota</taxon>
        <taxon>Pezizomycotina</taxon>
        <taxon>Sordariomycetes</taxon>
        <taxon>Hypocreomycetidae</taxon>
        <taxon>Hypocreales</taxon>
        <taxon>Cordycipitaceae</taxon>
        <taxon>Niveomyces</taxon>
    </lineage>
</organism>
<feature type="domain" description="Chalcone isomerase" evidence="2">
    <location>
        <begin position="203"/>
        <end position="417"/>
    </location>
</feature>
<proteinExistence type="predicted"/>
<keyword evidence="1" id="KW-0812">Transmembrane</keyword>
<keyword evidence="4" id="KW-1185">Reference proteome</keyword>
<keyword evidence="3" id="KW-0413">Isomerase</keyword>
<comment type="caution">
    <text evidence="3">The sequence shown here is derived from an EMBL/GenBank/DDBJ whole genome shotgun (WGS) entry which is preliminary data.</text>
</comment>
<dbReference type="SUPFAM" id="SSF54626">
    <property type="entry name" value="Chalcone isomerase"/>
    <property type="match status" value="1"/>
</dbReference>
<dbReference type="STRING" id="1081102.A0A167PDH4"/>
<accession>A0A167PDH4</accession>
<dbReference type="Proteomes" id="UP000076874">
    <property type="component" value="Unassembled WGS sequence"/>
</dbReference>
<name>A0A167PDH4_9HYPO</name>
<evidence type="ECO:0000259" key="2">
    <source>
        <dbReference type="Pfam" id="PF16035"/>
    </source>
</evidence>
<evidence type="ECO:0000313" key="3">
    <source>
        <dbReference type="EMBL" id="OAA56550.1"/>
    </source>
</evidence>
<dbReference type="PANTHER" id="PTHR47284:SF3">
    <property type="entry name" value="FATTY-ACID-BINDING PROTEIN 2"/>
    <property type="match status" value="1"/>
</dbReference>
<dbReference type="AlphaFoldDB" id="A0A167PDH4"/>
<dbReference type="GO" id="GO:0016872">
    <property type="term" value="F:intramolecular lyase activity"/>
    <property type="evidence" value="ECO:0007669"/>
    <property type="project" value="InterPro"/>
</dbReference>
<protein>
    <submittedName>
        <fullName evidence="3">Chalcone isomerase, subgroup</fullName>
    </submittedName>
</protein>
<evidence type="ECO:0000313" key="4">
    <source>
        <dbReference type="Proteomes" id="UP000076874"/>
    </source>
</evidence>
<dbReference type="InterPro" id="IPR016088">
    <property type="entry name" value="Chalcone_isomerase_3-sand"/>
</dbReference>
<dbReference type="PANTHER" id="PTHR47284">
    <property type="entry name" value="FATTY-ACID-BINDING PROTEIN 2"/>
    <property type="match status" value="1"/>
</dbReference>
<dbReference type="EMBL" id="AZHD01000016">
    <property type="protein sequence ID" value="OAA56550.1"/>
    <property type="molecule type" value="Genomic_DNA"/>
</dbReference>